<proteinExistence type="predicted"/>
<name>A0AAE0Z2L4_9GAST</name>
<keyword evidence="2" id="KW-1185">Reference proteome</keyword>
<gene>
    <name evidence="1" type="ORF">RRG08_045697</name>
</gene>
<sequence length="88" mass="9367">MDAGASEDVDAAVGSIRDEAVKLKTATLNGRQKCGDKYGRCEKSVLGINTMAKEVEFGGTRAGEGETGKFVEVLTEEVLRFIEISAPN</sequence>
<comment type="caution">
    <text evidence="1">The sequence shown here is derived from an EMBL/GenBank/DDBJ whole genome shotgun (WGS) entry which is preliminary data.</text>
</comment>
<dbReference type="Proteomes" id="UP001283361">
    <property type="component" value="Unassembled WGS sequence"/>
</dbReference>
<evidence type="ECO:0000313" key="1">
    <source>
        <dbReference type="EMBL" id="KAK3761470.1"/>
    </source>
</evidence>
<dbReference type="EMBL" id="JAWDGP010004884">
    <property type="protein sequence ID" value="KAK3761470.1"/>
    <property type="molecule type" value="Genomic_DNA"/>
</dbReference>
<accession>A0AAE0Z2L4</accession>
<dbReference type="AlphaFoldDB" id="A0AAE0Z2L4"/>
<reference evidence="1" key="1">
    <citation type="journal article" date="2023" name="G3 (Bethesda)">
        <title>A reference genome for the long-term kleptoplast-retaining sea slug Elysia crispata morphotype clarki.</title>
        <authorList>
            <person name="Eastman K.E."/>
            <person name="Pendleton A.L."/>
            <person name="Shaikh M.A."/>
            <person name="Suttiyut T."/>
            <person name="Ogas R."/>
            <person name="Tomko P."/>
            <person name="Gavelis G."/>
            <person name="Widhalm J.R."/>
            <person name="Wisecaver J.H."/>
        </authorList>
    </citation>
    <scope>NUCLEOTIDE SEQUENCE</scope>
    <source>
        <strain evidence="1">ECLA1</strain>
    </source>
</reference>
<evidence type="ECO:0000313" key="2">
    <source>
        <dbReference type="Proteomes" id="UP001283361"/>
    </source>
</evidence>
<organism evidence="1 2">
    <name type="scientific">Elysia crispata</name>
    <name type="common">lettuce slug</name>
    <dbReference type="NCBI Taxonomy" id="231223"/>
    <lineage>
        <taxon>Eukaryota</taxon>
        <taxon>Metazoa</taxon>
        <taxon>Spiralia</taxon>
        <taxon>Lophotrochozoa</taxon>
        <taxon>Mollusca</taxon>
        <taxon>Gastropoda</taxon>
        <taxon>Heterobranchia</taxon>
        <taxon>Euthyneura</taxon>
        <taxon>Panpulmonata</taxon>
        <taxon>Sacoglossa</taxon>
        <taxon>Placobranchoidea</taxon>
        <taxon>Plakobranchidae</taxon>
        <taxon>Elysia</taxon>
    </lineage>
</organism>
<protein>
    <submittedName>
        <fullName evidence="1">Uncharacterized protein</fullName>
    </submittedName>
</protein>